<protein>
    <submittedName>
        <fullName evidence="3">WecB/TagA/CpsF family glycosyltransferase</fullName>
    </submittedName>
</protein>
<dbReference type="Pfam" id="PF03808">
    <property type="entry name" value="Glyco_tran_WecG"/>
    <property type="match status" value="1"/>
</dbReference>
<evidence type="ECO:0000256" key="1">
    <source>
        <dbReference type="ARBA" id="ARBA00022676"/>
    </source>
</evidence>
<comment type="caution">
    <text evidence="3">The sequence shown here is derived from an EMBL/GenBank/DDBJ whole genome shotgun (WGS) entry which is preliminary data.</text>
</comment>
<dbReference type="Proteomes" id="UP001597169">
    <property type="component" value="Unassembled WGS sequence"/>
</dbReference>
<accession>A0ABW3PQ93</accession>
<evidence type="ECO:0000313" key="4">
    <source>
        <dbReference type="Proteomes" id="UP001597169"/>
    </source>
</evidence>
<evidence type="ECO:0000256" key="2">
    <source>
        <dbReference type="ARBA" id="ARBA00022679"/>
    </source>
</evidence>
<dbReference type="PANTHER" id="PTHR34136:SF1">
    <property type="entry name" value="UDP-N-ACETYL-D-MANNOSAMINURONIC ACID TRANSFERASE"/>
    <property type="match status" value="1"/>
</dbReference>
<dbReference type="EMBL" id="JBHTKX010000001">
    <property type="protein sequence ID" value="MFD1129249.1"/>
    <property type="molecule type" value="Genomic_DNA"/>
</dbReference>
<dbReference type="RefSeq" id="WP_251582176.1">
    <property type="nucleotide sequence ID" value="NZ_JBHTKX010000001.1"/>
</dbReference>
<dbReference type="InterPro" id="IPR004629">
    <property type="entry name" value="WecG_TagA_CpsF"/>
</dbReference>
<keyword evidence="4" id="KW-1185">Reference proteome</keyword>
<reference evidence="4" key="1">
    <citation type="journal article" date="2019" name="Int. J. Syst. Evol. Microbiol.">
        <title>The Global Catalogue of Microorganisms (GCM) 10K type strain sequencing project: providing services to taxonomists for standard genome sequencing and annotation.</title>
        <authorList>
            <consortium name="The Broad Institute Genomics Platform"/>
            <consortium name="The Broad Institute Genome Sequencing Center for Infectious Disease"/>
            <person name="Wu L."/>
            <person name="Ma J."/>
        </authorList>
    </citation>
    <scope>NUCLEOTIDE SEQUENCE [LARGE SCALE GENOMIC DNA]</scope>
    <source>
        <strain evidence="4">CCUG 53519</strain>
    </source>
</reference>
<keyword evidence="1" id="KW-0328">Glycosyltransferase</keyword>
<evidence type="ECO:0000313" key="3">
    <source>
        <dbReference type="EMBL" id="MFD1129249.1"/>
    </source>
</evidence>
<dbReference type="NCBIfam" id="TIGR00696">
    <property type="entry name" value="wecG_tagA_cpsF"/>
    <property type="match status" value="1"/>
</dbReference>
<sequence length="265" mass="30596">MELQSALKYGPIVNSNISALSLEESIALIEGWARNDEPNYVCICNTHSVVTASKDEKFKDVINTAGLSTPDGMPLVWALKMYGYNNQDRVDGPTLMVKLCERSADNKLNIFFYGSTEETLETLVDKMKNQYKGINICGKYSPPFRELTTEEDEQVISMINGSNADIVFVSLGCPKQEYWMFDHRDKVKGVMIGVGAAFDFYIGKVKRPPAIFQKMGMEWFFRLIHEPKRLWKRYAYNNPVYIFKFITTYRRNKRQLVSIKNMERQ</sequence>
<proteinExistence type="predicted"/>
<organism evidence="3 4">
    <name type="scientific">Paenibacillus provencensis</name>
    <dbReference type="NCBI Taxonomy" id="441151"/>
    <lineage>
        <taxon>Bacteria</taxon>
        <taxon>Bacillati</taxon>
        <taxon>Bacillota</taxon>
        <taxon>Bacilli</taxon>
        <taxon>Bacillales</taxon>
        <taxon>Paenibacillaceae</taxon>
        <taxon>Paenibacillus</taxon>
    </lineage>
</organism>
<dbReference type="PANTHER" id="PTHR34136">
    <property type="match status" value="1"/>
</dbReference>
<dbReference type="CDD" id="cd06533">
    <property type="entry name" value="Glyco_transf_WecG_TagA"/>
    <property type="match status" value="1"/>
</dbReference>
<keyword evidence="2" id="KW-0808">Transferase</keyword>
<name>A0ABW3PQ93_9BACL</name>
<gene>
    <name evidence="3" type="ORF">ACFQ3J_13825</name>
</gene>